<dbReference type="Proteomes" id="UP000288197">
    <property type="component" value="Unassembled WGS sequence"/>
</dbReference>
<comment type="caution">
    <text evidence="2">The sequence shown here is derived from an EMBL/GenBank/DDBJ whole genome shotgun (WGS) entry which is preliminary data.</text>
</comment>
<feature type="domain" description="Peptidase S9 prolyl oligopeptidase catalytic" evidence="1">
    <location>
        <begin position="90"/>
        <end position="250"/>
    </location>
</feature>
<evidence type="ECO:0000313" key="4">
    <source>
        <dbReference type="Proteomes" id="UP000288197"/>
    </source>
</evidence>
<dbReference type="Pfam" id="PF00326">
    <property type="entry name" value="Peptidase_S9"/>
    <property type="match status" value="1"/>
</dbReference>
<organism evidence="2 5">
    <name type="scientific">Vagococcus fluvialis</name>
    <dbReference type="NCBI Taxonomy" id="2738"/>
    <lineage>
        <taxon>Bacteria</taxon>
        <taxon>Bacillati</taxon>
        <taxon>Bacillota</taxon>
        <taxon>Bacilli</taxon>
        <taxon>Lactobacillales</taxon>
        <taxon>Enterococcaceae</taxon>
        <taxon>Vagococcus</taxon>
    </lineage>
</organism>
<dbReference type="OrthoDB" id="31158at2"/>
<reference evidence="3 4" key="1">
    <citation type="submission" date="2017-05" db="EMBL/GenBank/DDBJ databases">
        <title>Vagococcus spp. assemblies.</title>
        <authorList>
            <person name="Gulvik C.A."/>
        </authorList>
    </citation>
    <scope>NUCLEOTIDE SEQUENCE [LARGE SCALE GENOMIC DNA]</scope>
    <source>
        <strain evidence="3 4">NCFB 2497</strain>
    </source>
</reference>
<evidence type="ECO:0000313" key="5">
    <source>
        <dbReference type="Proteomes" id="UP000521358"/>
    </source>
</evidence>
<dbReference type="InterPro" id="IPR029058">
    <property type="entry name" value="AB_hydrolase_fold"/>
</dbReference>
<dbReference type="GO" id="GO:0006508">
    <property type="term" value="P:proteolysis"/>
    <property type="evidence" value="ECO:0007669"/>
    <property type="project" value="InterPro"/>
</dbReference>
<dbReference type="GeneID" id="63146147"/>
<gene>
    <name evidence="3" type="ORF">CBF32_05735</name>
    <name evidence="2" type="ORF">HED35_06800</name>
</gene>
<reference evidence="2 5" key="2">
    <citation type="submission" date="2020-03" db="EMBL/GenBank/DDBJ databases">
        <title>Bacterial samples isolated from urine from healthy bovine heifers (Gyr breed).</title>
        <authorList>
            <person name="Giannattasio-Ferraz S."/>
            <person name="Maskeri L."/>
            <person name="Penido A."/>
            <person name="Barbosa-Stancioli E.F."/>
            <person name="Putonti C."/>
        </authorList>
    </citation>
    <scope>NUCLEOTIDE SEQUENCE [LARGE SCALE GENOMIC DNA]</scope>
    <source>
        <strain evidence="2 5">UFMG-H7</strain>
    </source>
</reference>
<dbReference type="InterPro" id="IPR001375">
    <property type="entry name" value="Peptidase_S9_cat"/>
</dbReference>
<dbReference type="Gene3D" id="3.40.50.1820">
    <property type="entry name" value="alpha/beta hydrolase"/>
    <property type="match status" value="1"/>
</dbReference>
<dbReference type="EMBL" id="NGJX01000004">
    <property type="protein sequence ID" value="RSU02767.1"/>
    <property type="molecule type" value="Genomic_DNA"/>
</dbReference>
<evidence type="ECO:0000313" key="2">
    <source>
        <dbReference type="EMBL" id="NKC67788.1"/>
    </source>
</evidence>
<dbReference type="EMBL" id="JAAVMB010000006">
    <property type="protein sequence ID" value="NKC67788.1"/>
    <property type="molecule type" value="Genomic_DNA"/>
</dbReference>
<name>A0A369AY26_9ENTE</name>
<keyword evidence="4" id="KW-1185">Reference proteome</keyword>
<dbReference type="RefSeq" id="WP_086341596.1">
    <property type="nucleotide sequence ID" value="NZ_CP081459.1"/>
</dbReference>
<evidence type="ECO:0000259" key="1">
    <source>
        <dbReference type="Pfam" id="PF00326"/>
    </source>
</evidence>
<accession>A0A369AY26</accession>
<dbReference type="GO" id="GO:0008236">
    <property type="term" value="F:serine-type peptidase activity"/>
    <property type="evidence" value="ECO:0007669"/>
    <property type="project" value="InterPro"/>
</dbReference>
<sequence length="253" mass="29326">MKLTIRKRMIEHIPILEVAPEDKINEALPLIVYYHGWQTKKELALTAGKKIALKNMRVIIPDGMYHGERLVSNPTKIPSFRFWSTIQHNLSEFSLIKDYFEERHLVKDDLLGVAGFSMGGMTTAGILTHFPEVKAAAILMGAPNFQDFINRVTTYMTKENIYHVPVLKDLLTWTTNYDLNLMPEKIDGRPLYFWHGTEDAKLPYEVTHQFYLDNIHTDYGKNMRFDTGVGEPHILTIDIMNRTADFFEKEFTN</sequence>
<proteinExistence type="predicted"/>
<evidence type="ECO:0000313" key="3">
    <source>
        <dbReference type="EMBL" id="RSU02767.1"/>
    </source>
</evidence>
<dbReference type="SUPFAM" id="SSF53474">
    <property type="entry name" value="alpha/beta-Hydrolases"/>
    <property type="match status" value="1"/>
</dbReference>
<dbReference type="Proteomes" id="UP000521358">
    <property type="component" value="Unassembled WGS sequence"/>
</dbReference>
<protein>
    <submittedName>
        <fullName evidence="2">Prolyl oligopeptidase family serine peptidase</fullName>
    </submittedName>
</protein>
<dbReference type="AlphaFoldDB" id="A0A369AY26"/>